<dbReference type="GO" id="GO:0046872">
    <property type="term" value="F:metal ion binding"/>
    <property type="evidence" value="ECO:0007669"/>
    <property type="project" value="UniProtKB-KW"/>
</dbReference>
<keyword evidence="1" id="KW-0949">S-adenosyl-L-methionine</keyword>
<gene>
    <name evidence="7" type="ORF">GKE97_20105</name>
</gene>
<dbReference type="InterPro" id="IPR058240">
    <property type="entry name" value="rSAM_sf"/>
</dbReference>
<dbReference type="SFLD" id="SFLDS00029">
    <property type="entry name" value="Radical_SAM"/>
    <property type="match status" value="1"/>
</dbReference>
<dbReference type="PANTHER" id="PTHR43273">
    <property type="entry name" value="ANAEROBIC SULFATASE-MATURATING ENZYME HOMOLOG ASLB-RELATED"/>
    <property type="match status" value="1"/>
</dbReference>
<accession>A0A6I2R627</accession>
<evidence type="ECO:0000313" key="7">
    <source>
        <dbReference type="EMBL" id="MSB21785.1"/>
    </source>
</evidence>
<dbReference type="SUPFAM" id="SSF102114">
    <property type="entry name" value="Radical SAM enzymes"/>
    <property type="match status" value="1"/>
</dbReference>
<keyword evidence="4" id="KW-0411">Iron-sulfur</keyword>
<feature type="domain" description="Radical SAM core" evidence="6">
    <location>
        <begin position="22"/>
        <end position="111"/>
    </location>
</feature>
<dbReference type="InterPro" id="IPR007197">
    <property type="entry name" value="rSAM"/>
</dbReference>
<evidence type="ECO:0000313" key="8">
    <source>
        <dbReference type="Proteomes" id="UP000434475"/>
    </source>
</evidence>
<proteinExistence type="inferred from homology"/>
<dbReference type="AlphaFoldDB" id="A0A6I2R627"/>
<comment type="similarity">
    <text evidence="5">Belongs to the radical SAM superfamily. Anaerobic sulfatase-maturating enzyme family.</text>
</comment>
<name>A0A6I2R627_FLAPL</name>
<comment type="caution">
    <text evidence="7">The sequence shown here is derived from an EMBL/GenBank/DDBJ whole genome shotgun (WGS) entry which is preliminary data.</text>
</comment>
<keyword evidence="2" id="KW-0479">Metal-binding</keyword>
<keyword evidence="3" id="KW-0408">Iron</keyword>
<reference evidence="7 8" key="1">
    <citation type="journal article" date="2019" name="Nat. Med.">
        <title>A library of human gut bacterial isolates paired with longitudinal multiomics data enables mechanistic microbiome research.</title>
        <authorList>
            <person name="Poyet M."/>
            <person name="Groussin M."/>
            <person name="Gibbons S.M."/>
            <person name="Avila-Pacheco J."/>
            <person name="Jiang X."/>
            <person name="Kearney S.M."/>
            <person name="Perrotta A.R."/>
            <person name="Berdy B."/>
            <person name="Zhao S."/>
            <person name="Lieberman T.D."/>
            <person name="Swanson P.K."/>
            <person name="Smith M."/>
            <person name="Roesemann S."/>
            <person name="Alexander J.E."/>
            <person name="Rich S.A."/>
            <person name="Livny J."/>
            <person name="Vlamakis H."/>
            <person name="Clish C."/>
            <person name="Bullock K."/>
            <person name="Deik A."/>
            <person name="Scott J."/>
            <person name="Pierce K.A."/>
            <person name="Xavier R.J."/>
            <person name="Alm E.J."/>
        </authorList>
    </citation>
    <scope>NUCLEOTIDE SEQUENCE [LARGE SCALE GENOMIC DNA]</scope>
    <source>
        <strain evidence="7 8">BIOML-A2</strain>
    </source>
</reference>
<dbReference type="Pfam" id="PF04055">
    <property type="entry name" value="Radical_SAM"/>
    <property type="match status" value="1"/>
</dbReference>
<dbReference type="CDD" id="cd01335">
    <property type="entry name" value="Radical_SAM"/>
    <property type="match status" value="1"/>
</dbReference>
<evidence type="ECO:0000256" key="5">
    <source>
        <dbReference type="ARBA" id="ARBA00023601"/>
    </source>
</evidence>
<organism evidence="7 8">
    <name type="scientific">Flavonifractor plautii</name>
    <name type="common">Fusobacterium plautii</name>
    <dbReference type="NCBI Taxonomy" id="292800"/>
    <lineage>
        <taxon>Bacteria</taxon>
        <taxon>Bacillati</taxon>
        <taxon>Bacillota</taxon>
        <taxon>Clostridia</taxon>
        <taxon>Eubacteriales</taxon>
        <taxon>Oscillospiraceae</taxon>
        <taxon>Flavonifractor</taxon>
    </lineage>
</organism>
<dbReference type="GO" id="GO:0016491">
    <property type="term" value="F:oxidoreductase activity"/>
    <property type="evidence" value="ECO:0007669"/>
    <property type="project" value="InterPro"/>
</dbReference>
<evidence type="ECO:0000256" key="4">
    <source>
        <dbReference type="ARBA" id="ARBA00023014"/>
    </source>
</evidence>
<dbReference type="EMBL" id="WKPR01000027">
    <property type="protein sequence ID" value="MSB21785.1"/>
    <property type="molecule type" value="Genomic_DNA"/>
</dbReference>
<dbReference type="PANTHER" id="PTHR43273:SF3">
    <property type="entry name" value="ANAEROBIC SULFATASE-MATURATING ENZYME HOMOLOG ASLB-RELATED"/>
    <property type="match status" value="1"/>
</dbReference>
<evidence type="ECO:0000256" key="1">
    <source>
        <dbReference type="ARBA" id="ARBA00022691"/>
    </source>
</evidence>
<evidence type="ECO:0000259" key="6">
    <source>
        <dbReference type="Pfam" id="PF04055"/>
    </source>
</evidence>
<sequence>MENTNSGGKLIMKMKVCNLILEVTRRCNMNCAHCLRGDAQNMDADPALIPKIFDGIDDIDTITFTGGEPALNTDYIKAVVDYVIEHKIPVHGCFVATNGKIYSQELVDCMRRLWEAEHSYGDRLISPLKWVLTHADDEEEYSLFNIAISGDKYHEDIPAANMLRYYRCGFFSKMKMHDEKREYILARGRGISIPGAFDRTITQLSVEGSDDDLAVDEAYVSCTGAIVTDCDLPFEDIDSGKSAAYLGKVTRRGSLAAILQKSARKKLSA</sequence>
<dbReference type="GO" id="GO:0051536">
    <property type="term" value="F:iron-sulfur cluster binding"/>
    <property type="evidence" value="ECO:0007669"/>
    <property type="project" value="UniProtKB-KW"/>
</dbReference>
<evidence type="ECO:0000256" key="3">
    <source>
        <dbReference type="ARBA" id="ARBA00023004"/>
    </source>
</evidence>
<dbReference type="Proteomes" id="UP000434475">
    <property type="component" value="Unassembled WGS sequence"/>
</dbReference>
<dbReference type="Gene3D" id="3.20.20.70">
    <property type="entry name" value="Aldolase class I"/>
    <property type="match status" value="1"/>
</dbReference>
<evidence type="ECO:0000256" key="2">
    <source>
        <dbReference type="ARBA" id="ARBA00022723"/>
    </source>
</evidence>
<dbReference type="InterPro" id="IPR013785">
    <property type="entry name" value="Aldolase_TIM"/>
</dbReference>
<protein>
    <submittedName>
        <fullName evidence="7">Radical SAM protein</fullName>
    </submittedName>
</protein>
<dbReference type="InterPro" id="IPR023867">
    <property type="entry name" value="Sulphatase_maturase_rSAM"/>
</dbReference>